<dbReference type="InterPro" id="IPR000835">
    <property type="entry name" value="HTH_MarR-typ"/>
</dbReference>
<dbReference type="PRINTS" id="PR00598">
    <property type="entry name" value="HTHMARR"/>
</dbReference>
<evidence type="ECO:0000313" key="6">
    <source>
        <dbReference type="Proteomes" id="UP000297318"/>
    </source>
</evidence>
<keyword evidence="1" id="KW-0805">Transcription regulation</keyword>
<sequence>MGAARADPAARPTAFARTGVPEADLILEAARALRRTWGEGLAAHDLSPHESRALRVVVRACGPAEGSADSRAAGDDDAAVAPRLADLATALRIAPRSATEVVDRLVARGLVERRPSASDRRATEVVPTAAGLQEHGAVERSWGDAARRFLEPLDDDDRRQLAALLTRLAHRDDDPR</sequence>
<evidence type="ECO:0000256" key="1">
    <source>
        <dbReference type="ARBA" id="ARBA00023015"/>
    </source>
</evidence>
<protein>
    <submittedName>
        <fullName evidence="5">Transcriptional regulator, MarR family</fullName>
    </submittedName>
</protein>
<dbReference type="InterPro" id="IPR039422">
    <property type="entry name" value="MarR/SlyA-like"/>
</dbReference>
<evidence type="ECO:0000313" key="5">
    <source>
        <dbReference type="EMBL" id="TGO03838.1"/>
    </source>
</evidence>
<comment type="caution">
    <text evidence="5">The sequence shown here is derived from an EMBL/GenBank/DDBJ whole genome shotgun (WGS) entry which is preliminary data.</text>
</comment>
<evidence type="ECO:0000259" key="4">
    <source>
        <dbReference type="PROSITE" id="PS50995"/>
    </source>
</evidence>
<feature type="domain" description="HTH marR-type" evidence="4">
    <location>
        <begin position="19"/>
        <end position="170"/>
    </location>
</feature>
<dbReference type="PROSITE" id="PS01117">
    <property type="entry name" value="HTH_MARR_1"/>
    <property type="match status" value="1"/>
</dbReference>
<dbReference type="GO" id="GO:0003700">
    <property type="term" value="F:DNA-binding transcription factor activity"/>
    <property type="evidence" value="ECO:0007669"/>
    <property type="project" value="InterPro"/>
</dbReference>
<organism evidence="5 6">
    <name type="scientific">Serinibacter arcticus</name>
    <dbReference type="NCBI Taxonomy" id="1655435"/>
    <lineage>
        <taxon>Bacteria</taxon>
        <taxon>Bacillati</taxon>
        <taxon>Actinomycetota</taxon>
        <taxon>Actinomycetes</taxon>
        <taxon>Micrococcales</taxon>
        <taxon>Beutenbergiaceae</taxon>
        <taxon>Serinibacter</taxon>
    </lineage>
</organism>
<reference evidence="5 6" key="1">
    <citation type="submission" date="2018-11" db="EMBL/GenBank/DDBJ databases">
        <title>Complete genome sequencing of the Actinobacteria Serinibacter sp. K3-2.</title>
        <authorList>
            <person name="Rakitin A.L."/>
            <person name="Beletsky A.V."/>
            <person name="Mardanov A.V."/>
            <person name="Ravin N.V."/>
            <person name="Gromova A.S."/>
            <person name="Filippova S.N."/>
            <person name="Gal'Chenko V.F."/>
        </authorList>
    </citation>
    <scope>NUCLEOTIDE SEQUENCE [LARGE SCALE GENOMIC DNA]</scope>
    <source>
        <strain evidence="5 6">K3-2</strain>
    </source>
</reference>
<gene>
    <name evidence="5" type="ORF">SERN_2850</name>
</gene>
<dbReference type="GO" id="GO:0003677">
    <property type="term" value="F:DNA binding"/>
    <property type="evidence" value="ECO:0007669"/>
    <property type="project" value="UniProtKB-KW"/>
</dbReference>
<dbReference type="PANTHER" id="PTHR33164:SF43">
    <property type="entry name" value="HTH-TYPE TRANSCRIPTIONAL REPRESSOR YETL"/>
    <property type="match status" value="1"/>
</dbReference>
<dbReference type="SMART" id="SM00347">
    <property type="entry name" value="HTH_MARR"/>
    <property type="match status" value="1"/>
</dbReference>
<dbReference type="AlphaFoldDB" id="A0A4Z1DYD0"/>
<dbReference type="EMBL" id="RHPJ01000005">
    <property type="protein sequence ID" value="TGO03838.1"/>
    <property type="molecule type" value="Genomic_DNA"/>
</dbReference>
<name>A0A4Z1DYD0_9MICO</name>
<dbReference type="InterPro" id="IPR036390">
    <property type="entry name" value="WH_DNA-bd_sf"/>
</dbReference>
<dbReference type="Gene3D" id="1.10.10.10">
    <property type="entry name" value="Winged helix-like DNA-binding domain superfamily/Winged helix DNA-binding domain"/>
    <property type="match status" value="1"/>
</dbReference>
<dbReference type="InterPro" id="IPR023187">
    <property type="entry name" value="Tscrpt_reg_MarR-type_CS"/>
</dbReference>
<evidence type="ECO:0000256" key="3">
    <source>
        <dbReference type="ARBA" id="ARBA00023163"/>
    </source>
</evidence>
<dbReference type="PROSITE" id="PS50995">
    <property type="entry name" value="HTH_MARR_2"/>
    <property type="match status" value="1"/>
</dbReference>
<dbReference type="InterPro" id="IPR036388">
    <property type="entry name" value="WH-like_DNA-bd_sf"/>
</dbReference>
<accession>A0A4Z1DYD0</accession>
<keyword evidence="3" id="KW-0804">Transcription</keyword>
<dbReference type="SUPFAM" id="SSF46785">
    <property type="entry name" value="Winged helix' DNA-binding domain"/>
    <property type="match status" value="1"/>
</dbReference>
<keyword evidence="6" id="KW-1185">Reference proteome</keyword>
<evidence type="ECO:0000256" key="2">
    <source>
        <dbReference type="ARBA" id="ARBA00023125"/>
    </source>
</evidence>
<dbReference type="GO" id="GO:0006950">
    <property type="term" value="P:response to stress"/>
    <property type="evidence" value="ECO:0007669"/>
    <property type="project" value="TreeGrafter"/>
</dbReference>
<proteinExistence type="predicted"/>
<dbReference type="Pfam" id="PF01047">
    <property type="entry name" value="MarR"/>
    <property type="match status" value="1"/>
</dbReference>
<dbReference type="PANTHER" id="PTHR33164">
    <property type="entry name" value="TRANSCRIPTIONAL REGULATOR, MARR FAMILY"/>
    <property type="match status" value="1"/>
</dbReference>
<dbReference type="Proteomes" id="UP000297318">
    <property type="component" value="Unassembled WGS sequence"/>
</dbReference>
<keyword evidence="2" id="KW-0238">DNA-binding</keyword>